<dbReference type="InterPro" id="IPR024520">
    <property type="entry name" value="DUF3558"/>
</dbReference>
<dbReference type="Pfam" id="PF12079">
    <property type="entry name" value="DUF3558"/>
    <property type="match status" value="1"/>
</dbReference>
<dbReference type="EMBL" id="CP074371">
    <property type="protein sequence ID" value="QVI23926.1"/>
    <property type="molecule type" value="Genomic_DNA"/>
</dbReference>
<feature type="signal peptide" evidence="1">
    <location>
        <begin position="1"/>
        <end position="24"/>
    </location>
</feature>
<name>A0ABX8CX64_9NOCA</name>
<sequence length="170" mass="17931">MARTIARITLAALLIAALSGCSHGGSQSEVRPAADPNLLAGCGPLEDQKLAAAIGVTGMRQQSAPTVCDWTATNPGGGAVDITYAWLRDDTLAREVRIADRFGYGIERLVVKNFGGMYWRDPNDPGACAVTVADTGTVTWWVRNRDHGARPDSCAAAMNLMNATLSVDGI</sequence>
<proteinExistence type="predicted"/>
<feature type="chain" id="PRO_5046995610" evidence="1">
    <location>
        <begin position="25"/>
        <end position="170"/>
    </location>
</feature>
<organism evidence="2 3">
    <name type="scientific">Nocardia tengchongensis</name>
    <dbReference type="NCBI Taxonomy" id="2055889"/>
    <lineage>
        <taxon>Bacteria</taxon>
        <taxon>Bacillati</taxon>
        <taxon>Actinomycetota</taxon>
        <taxon>Actinomycetes</taxon>
        <taxon>Mycobacteriales</taxon>
        <taxon>Nocardiaceae</taxon>
        <taxon>Nocardia</taxon>
    </lineage>
</organism>
<dbReference type="Proteomes" id="UP000683310">
    <property type="component" value="Chromosome"/>
</dbReference>
<gene>
    <name evidence="2" type="ORF">KHQ06_14630</name>
</gene>
<dbReference type="PROSITE" id="PS51257">
    <property type="entry name" value="PROKAR_LIPOPROTEIN"/>
    <property type="match status" value="1"/>
</dbReference>
<keyword evidence="3" id="KW-1185">Reference proteome</keyword>
<accession>A0ABX8CX64</accession>
<evidence type="ECO:0000313" key="3">
    <source>
        <dbReference type="Proteomes" id="UP000683310"/>
    </source>
</evidence>
<keyword evidence="1" id="KW-0732">Signal</keyword>
<evidence type="ECO:0000256" key="1">
    <source>
        <dbReference type="SAM" id="SignalP"/>
    </source>
</evidence>
<evidence type="ECO:0000313" key="2">
    <source>
        <dbReference type="EMBL" id="QVI23926.1"/>
    </source>
</evidence>
<protein>
    <submittedName>
        <fullName evidence="2">DUF3558 domain-containing protein</fullName>
    </submittedName>
</protein>
<reference evidence="2 3" key="1">
    <citation type="submission" date="2021-04" db="EMBL/GenBank/DDBJ databases">
        <title>Nocardia tengchongensis.</title>
        <authorList>
            <person name="Zhuang k."/>
            <person name="Ran Y."/>
            <person name="Li W."/>
        </authorList>
    </citation>
    <scope>NUCLEOTIDE SEQUENCE [LARGE SCALE GENOMIC DNA]</scope>
    <source>
        <strain evidence="2 3">CFH S0057</strain>
    </source>
</reference>